<comment type="caution">
    <text evidence="1">The sequence shown here is derived from an EMBL/GenBank/DDBJ whole genome shotgun (WGS) entry which is preliminary data.</text>
</comment>
<name>A0ABN9SVR6_9DINO</name>
<organism evidence="1 2">
    <name type="scientific">Prorocentrum cordatum</name>
    <dbReference type="NCBI Taxonomy" id="2364126"/>
    <lineage>
        <taxon>Eukaryota</taxon>
        <taxon>Sar</taxon>
        <taxon>Alveolata</taxon>
        <taxon>Dinophyceae</taxon>
        <taxon>Prorocentrales</taxon>
        <taxon>Prorocentraceae</taxon>
        <taxon>Prorocentrum</taxon>
    </lineage>
</organism>
<keyword evidence="2" id="KW-1185">Reference proteome</keyword>
<sequence length="149" mass="16684">MITATLRAPFMAFTSPRVRHHEGHEHDAQDDQRRHSLHASVVQHHAGAGAVVVPARPFSRYRTRSCVRVWVCSGPAAGRNTFVPSTRWRSARAPSPITMPAPLSMPTKNVTFEQGPTVLAFLHAYHQMFLEPTDVRIKQSIFLSHKADV</sequence>
<proteinExistence type="predicted"/>
<accession>A0ABN9SVR6</accession>
<protein>
    <submittedName>
        <fullName evidence="1">Uncharacterized protein</fullName>
    </submittedName>
</protein>
<dbReference type="Proteomes" id="UP001189429">
    <property type="component" value="Unassembled WGS sequence"/>
</dbReference>
<evidence type="ECO:0000313" key="1">
    <source>
        <dbReference type="EMBL" id="CAK0836516.1"/>
    </source>
</evidence>
<dbReference type="EMBL" id="CAUYUJ010013636">
    <property type="protein sequence ID" value="CAK0836516.1"/>
    <property type="molecule type" value="Genomic_DNA"/>
</dbReference>
<evidence type="ECO:0000313" key="2">
    <source>
        <dbReference type="Proteomes" id="UP001189429"/>
    </source>
</evidence>
<reference evidence="1" key="1">
    <citation type="submission" date="2023-10" db="EMBL/GenBank/DDBJ databases">
        <authorList>
            <person name="Chen Y."/>
            <person name="Shah S."/>
            <person name="Dougan E. K."/>
            <person name="Thang M."/>
            <person name="Chan C."/>
        </authorList>
    </citation>
    <scope>NUCLEOTIDE SEQUENCE [LARGE SCALE GENOMIC DNA]</scope>
</reference>
<gene>
    <name evidence="1" type="ORF">PCOR1329_LOCUS32977</name>
</gene>